<keyword evidence="2" id="KW-0732">Signal</keyword>
<feature type="transmembrane region" description="Helical" evidence="1">
    <location>
        <begin position="29"/>
        <end position="46"/>
    </location>
</feature>
<keyword evidence="1" id="KW-0812">Transmembrane</keyword>
<dbReference type="EMBL" id="HE573026">
    <property type="protein sequence ID" value="CCC52394.1"/>
    <property type="molecule type" value="Genomic_DNA"/>
</dbReference>
<organism evidence="3">
    <name type="scientific">Trypanosoma vivax (strain Y486)</name>
    <dbReference type="NCBI Taxonomy" id="1055687"/>
    <lineage>
        <taxon>Eukaryota</taxon>
        <taxon>Discoba</taxon>
        <taxon>Euglenozoa</taxon>
        <taxon>Kinetoplastea</taxon>
        <taxon>Metakinetoplastina</taxon>
        <taxon>Trypanosomatida</taxon>
        <taxon>Trypanosomatidae</taxon>
        <taxon>Trypanosoma</taxon>
        <taxon>Duttonella</taxon>
    </lineage>
</organism>
<evidence type="ECO:0000256" key="2">
    <source>
        <dbReference type="SAM" id="SignalP"/>
    </source>
</evidence>
<evidence type="ECO:0000313" key="3">
    <source>
        <dbReference type="EMBL" id="CCC52394.1"/>
    </source>
</evidence>
<gene>
    <name evidence="3" type="ORF">TVY486_1014370</name>
</gene>
<feature type="transmembrane region" description="Helical" evidence="1">
    <location>
        <begin position="74"/>
        <end position="94"/>
    </location>
</feature>
<keyword evidence="1" id="KW-1133">Transmembrane helix</keyword>
<sequence length="184" mass="21194">MLSLMFLSLASALPSLSLSHFFFLPLNNDFIPFSLLPYVYVFIHSNRAKKNQLKKKIYITKTKTNKQQNKRHKIILLLLLLLLLFLEDGEQHIVGPSHPSLFTFLVFSNPGTFHCHFVFFTYAHHPSSRFPVSIQPAAPLDTSKPNPRFTPYQACHMFSAFSFISSFSFLFHFSHLLILLSTDT</sequence>
<dbReference type="VEuPathDB" id="TriTrypDB:TvY486_1014370"/>
<accession>G0U4N0</accession>
<reference evidence="3" key="1">
    <citation type="journal article" date="2012" name="Proc. Natl. Acad. Sci. U.S.A.">
        <title>Antigenic diversity is generated by distinct evolutionary mechanisms in African trypanosome species.</title>
        <authorList>
            <person name="Jackson A.P."/>
            <person name="Berry A."/>
            <person name="Aslett M."/>
            <person name="Allison H.C."/>
            <person name="Burton P."/>
            <person name="Vavrova-Anderson J."/>
            <person name="Brown R."/>
            <person name="Browne H."/>
            <person name="Corton N."/>
            <person name="Hauser H."/>
            <person name="Gamble J."/>
            <person name="Gilderthorp R."/>
            <person name="Marcello L."/>
            <person name="McQuillan J."/>
            <person name="Otto T.D."/>
            <person name="Quail M.A."/>
            <person name="Sanders M.J."/>
            <person name="van Tonder A."/>
            <person name="Ginger M.L."/>
            <person name="Field M.C."/>
            <person name="Barry J.D."/>
            <person name="Hertz-Fowler C."/>
            <person name="Berriman M."/>
        </authorList>
    </citation>
    <scope>NUCLEOTIDE SEQUENCE</scope>
    <source>
        <strain evidence="3">Y486</strain>
    </source>
</reference>
<dbReference type="AlphaFoldDB" id="G0U4N0"/>
<feature type="transmembrane region" description="Helical" evidence="1">
    <location>
        <begin position="100"/>
        <end position="123"/>
    </location>
</feature>
<name>G0U4N0_TRYVY</name>
<keyword evidence="1" id="KW-0472">Membrane</keyword>
<feature type="signal peptide" evidence="2">
    <location>
        <begin position="1"/>
        <end position="19"/>
    </location>
</feature>
<feature type="chain" id="PRO_5003410414" evidence="2">
    <location>
        <begin position="20"/>
        <end position="184"/>
    </location>
</feature>
<proteinExistence type="predicted"/>
<feature type="transmembrane region" description="Helical" evidence="1">
    <location>
        <begin position="158"/>
        <end position="180"/>
    </location>
</feature>
<evidence type="ECO:0000256" key="1">
    <source>
        <dbReference type="SAM" id="Phobius"/>
    </source>
</evidence>
<protein>
    <submittedName>
        <fullName evidence="3">Uncharacterized protein</fullName>
    </submittedName>
</protein>